<accession>A0A2K3NE07</accession>
<feature type="domain" description="Reverse transcriptase Ty1/copia-type" evidence="2">
    <location>
        <begin position="296"/>
        <end position="373"/>
    </location>
</feature>
<evidence type="ECO:0000313" key="4">
    <source>
        <dbReference type="EMBL" id="PNY01259.1"/>
    </source>
</evidence>
<sequence length="503" mass="56735">RSNLDPKARKSLFLGYANGFKGYVLLDLITHEIFISRNVSFHEHKLPYSSSISHKSSSWDYFTSQPSQPTQSPPLHNSDPSSDKSHPDSVSPCADTTDIPSTSLPLRKSSRPKQKPSHLQDYVCNIANDVTIPSPQGTLYPLSNYLSYMHLSPSHHHFTMSLNTHTEPKSYTEASKYDCWQQAMQVELFALENTSTWKIVDLPANVKPIGCRWVYKIKRHADGSIERFKARLVAKGYSQIEGLDYFDTYSSVAKLTTVRTVIALASIKGWFIHQLDVNNAFLHGDLQEDVYMQISPVYVYDVIIAGDSMTDIDHIKVSLHNSFKIKDLGQLKFFLGLEVAHSKSGISLCQRMYCLDMITDAGLLASKPISTPSDPSIKIHQGLSHPYHDISAYRRLVGKLLYLNATRPDITFITQQLSQYLSNPTINHYNAAIRVLKYLKFCLGRGLFFPGDSSLHLISVSDADWADCKDTRRSISGQCFFLGKSLISWHTKKRLTISRSSSE</sequence>
<proteinExistence type="predicted"/>
<evidence type="ECO:0000259" key="3">
    <source>
        <dbReference type="Pfam" id="PF25597"/>
    </source>
</evidence>
<feature type="non-terminal residue" evidence="4">
    <location>
        <position position="1"/>
    </location>
</feature>
<evidence type="ECO:0000313" key="5">
    <source>
        <dbReference type="Proteomes" id="UP000236291"/>
    </source>
</evidence>
<feature type="region of interest" description="Disordered" evidence="1">
    <location>
        <begin position="60"/>
        <end position="118"/>
    </location>
</feature>
<dbReference type="PANTHER" id="PTHR11439">
    <property type="entry name" value="GAG-POL-RELATED RETROTRANSPOSON"/>
    <property type="match status" value="1"/>
</dbReference>
<comment type="caution">
    <text evidence="4">The sequence shown here is derived from an EMBL/GenBank/DDBJ whole genome shotgun (WGS) entry which is preliminary data.</text>
</comment>
<name>A0A2K3NE07_TRIPR</name>
<dbReference type="STRING" id="57577.A0A2K3NE07"/>
<organism evidence="4 5">
    <name type="scientific">Trifolium pratense</name>
    <name type="common">Red clover</name>
    <dbReference type="NCBI Taxonomy" id="57577"/>
    <lineage>
        <taxon>Eukaryota</taxon>
        <taxon>Viridiplantae</taxon>
        <taxon>Streptophyta</taxon>
        <taxon>Embryophyta</taxon>
        <taxon>Tracheophyta</taxon>
        <taxon>Spermatophyta</taxon>
        <taxon>Magnoliopsida</taxon>
        <taxon>eudicotyledons</taxon>
        <taxon>Gunneridae</taxon>
        <taxon>Pentapetalae</taxon>
        <taxon>rosids</taxon>
        <taxon>fabids</taxon>
        <taxon>Fabales</taxon>
        <taxon>Fabaceae</taxon>
        <taxon>Papilionoideae</taxon>
        <taxon>50 kb inversion clade</taxon>
        <taxon>NPAAA clade</taxon>
        <taxon>Hologalegina</taxon>
        <taxon>IRL clade</taxon>
        <taxon>Trifolieae</taxon>
        <taxon>Trifolium</taxon>
    </lineage>
</organism>
<dbReference type="AlphaFoldDB" id="A0A2K3NE07"/>
<dbReference type="InterPro" id="IPR013103">
    <property type="entry name" value="RVT_2"/>
</dbReference>
<dbReference type="EMBL" id="ASHM01019885">
    <property type="protein sequence ID" value="PNY01259.1"/>
    <property type="molecule type" value="Genomic_DNA"/>
</dbReference>
<dbReference type="Proteomes" id="UP000236291">
    <property type="component" value="Unassembled WGS sequence"/>
</dbReference>
<feature type="domain" description="Reverse transcriptase Ty1/copia-type" evidence="2">
    <location>
        <begin position="195"/>
        <end position="293"/>
    </location>
</feature>
<dbReference type="PANTHER" id="PTHR11439:SF465">
    <property type="entry name" value="REVERSE TRANSCRIPTASE TY1_COPIA-TYPE DOMAIN-CONTAINING PROTEIN"/>
    <property type="match status" value="1"/>
</dbReference>
<dbReference type="InterPro" id="IPR057670">
    <property type="entry name" value="SH3_retrovirus"/>
</dbReference>
<protein>
    <submittedName>
        <fullName evidence="4">Integrase catalytic region</fullName>
    </submittedName>
</protein>
<feature type="compositionally biased region" description="Low complexity" evidence="1">
    <location>
        <begin position="60"/>
        <end position="80"/>
    </location>
</feature>
<dbReference type="Pfam" id="PF07727">
    <property type="entry name" value="RVT_2"/>
    <property type="match status" value="2"/>
</dbReference>
<evidence type="ECO:0000256" key="1">
    <source>
        <dbReference type="SAM" id="MobiDB-lite"/>
    </source>
</evidence>
<dbReference type="SUPFAM" id="SSF56672">
    <property type="entry name" value="DNA/RNA polymerases"/>
    <property type="match status" value="1"/>
</dbReference>
<evidence type="ECO:0000259" key="2">
    <source>
        <dbReference type="Pfam" id="PF07727"/>
    </source>
</evidence>
<gene>
    <name evidence="4" type="ORF">L195_g024550</name>
</gene>
<reference evidence="4 5" key="2">
    <citation type="journal article" date="2017" name="Front. Plant Sci.">
        <title>Gene Classification and Mining of Molecular Markers Useful in Red Clover (Trifolium pratense) Breeding.</title>
        <authorList>
            <person name="Istvanek J."/>
            <person name="Dluhosova J."/>
            <person name="Dluhos P."/>
            <person name="Patkova L."/>
            <person name="Nedelnik J."/>
            <person name="Repkova J."/>
        </authorList>
    </citation>
    <scope>NUCLEOTIDE SEQUENCE [LARGE SCALE GENOMIC DNA]</scope>
    <source>
        <strain evidence="5">cv. Tatra</strain>
        <tissue evidence="4">Young leaves</tissue>
    </source>
</reference>
<dbReference type="CDD" id="cd09272">
    <property type="entry name" value="RNase_HI_RT_Ty1"/>
    <property type="match status" value="1"/>
</dbReference>
<feature type="domain" description="Retroviral polymerase SH3-like" evidence="3">
    <location>
        <begin position="1"/>
        <end position="51"/>
    </location>
</feature>
<dbReference type="InterPro" id="IPR043502">
    <property type="entry name" value="DNA/RNA_pol_sf"/>
</dbReference>
<dbReference type="Pfam" id="PF25597">
    <property type="entry name" value="SH3_retrovirus"/>
    <property type="match status" value="1"/>
</dbReference>
<reference evidence="4 5" key="1">
    <citation type="journal article" date="2014" name="Am. J. Bot.">
        <title>Genome assembly and annotation for red clover (Trifolium pratense; Fabaceae).</title>
        <authorList>
            <person name="Istvanek J."/>
            <person name="Jaros M."/>
            <person name="Krenek A."/>
            <person name="Repkova J."/>
        </authorList>
    </citation>
    <scope>NUCLEOTIDE SEQUENCE [LARGE SCALE GENOMIC DNA]</scope>
    <source>
        <strain evidence="5">cv. Tatra</strain>
        <tissue evidence="4">Young leaves</tissue>
    </source>
</reference>